<dbReference type="AlphaFoldDB" id="Q60DA6"/>
<dbReference type="EMBL" id="AC147804">
    <property type="protein sequence ID" value="AAU89176.1"/>
    <property type="molecule type" value="Genomic_DNA"/>
</dbReference>
<feature type="region of interest" description="Disordered" evidence="1">
    <location>
        <begin position="39"/>
        <end position="62"/>
    </location>
</feature>
<proteinExistence type="predicted"/>
<reference evidence="3" key="1">
    <citation type="journal article" date="2005" name="Nature">
        <title>The map-based sequence of the rice genome.</title>
        <authorList>
            <consortium name="International rice genome sequencing project (IRGSP)"/>
            <person name="Matsumoto T."/>
            <person name="Wu J."/>
            <person name="Kanamori H."/>
            <person name="Katayose Y."/>
            <person name="Fujisawa M."/>
            <person name="Namiki N."/>
            <person name="Mizuno H."/>
            <person name="Yamamoto K."/>
            <person name="Antonio B.A."/>
            <person name="Baba T."/>
            <person name="Sakata K."/>
            <person name="Nagamura Y."/>
            <person name="Aoki H."/>
            <person name="Arikawa K."/>
            <person name="Arita K."/>
            <person name="Bito T."/>
            <person name="Chiden Y."/>
            <person name="Fujitsuka N."/>
            <person name="Fukunaka R."/>
            <person name="Hamada M."/>
            <person name="Harada C."/>
            <person name="Hayashi A."/>
            <person name="Hijishita S."/>
            <person name="Honda M."/>
            <person name="Hosokawa S."/>
            <person name="Ichikawa Y."/>
            <person name="Idonuma A."/>
            <person name="Iijima M."/>
            <person name="Ikeda M."/>
            <person name="Ikeno M."/>
            <person name="Ito K."/>
            <person name="Ito S."/>
            <person name="Ito T."/>
            <person name="Ito Y."/>
            <person name="Ito Y."/>
            <person name="Iwabuchi A."/>
            <person name="Kamiya K."/>
            <person name="Karasawa W."/>
            <person name="Kurita K."/>
            <person name="Katagiri S."/>
            <person name="Kikuta A."/>
            <person name="Kobayashi H."/>
            <person name="Kobayashi N."/>
            <person name="Machita K."/>
            <person name="Maehara T."/>
            <person name="Masukawa M."/>
            <person name="Mizubayashi T."/>
            <person name="Mukai Y."/>
            <person name="Nagasaki H."/>
            <person name="Nagata Y."/>
            <person name="Naito S."/>
            <person name="Nakashima M."/>
            <person name="Nakama Y."/>
            <person name="Nakamichi Y."/>
            <person name="Nakamura M."/>
            <person name="Meguro A."/>
            <person name="Negishi M."/>
            <person name="Ohta I."/>
            <person name="Ohta T."/>
            <person name="Okamoto M."/>
            <person name="Ono N."/>
            <person name="Saji S."/>
            <person name="Sakaguchi M."/>
            <person name="Sakai K."/>
            <person name="Shibata M."/>
            <person name="Shimokawa T."/>
            <person name="Song J."/>
            <person name="Takazaki Y."/>
            <person name="Terasawa K."/>
            <person name="Tsugane M."/>
            <person name="Tsuji K."/>
            <person name="Ueda S."/>
            <person name="Waki K."/>
            <person name="Yamagata H."/>
            <person name="Yamamoto M."/>
            <person name="Yamamoto S."/>
            <person name="Yamane H."/>
            <person name="Yoshiki S."/>
            <person name="Yoshihara R."/>
            <person name="Yukawa K."/>
            <person name="Zhong H."/>
            <person name="Yano M."/>
            <person name="Yuan Q."/>
            <person name="Ouyang S."/>
            <person name="Liu J."/>
            <person name="Jones K.M."/>
            <person name="Gansberger K."/>
            <person name="Moffat K."/>
            <person name="Hill J."/>
            <person name="Bera J."/>
            <person name="Fadrosh D."/>
            <person name="Jin S."/>
            <person name="Johri S."/>
            <person name="Kim M."/>
            <person name="Overton L."/>
            <person name="Reardon M."/>
            <person name="Tsitrin T."/>
            <person name="Vuong H."/>
            <person name="Weaver B."/>
            <person name="Ciecko A."/>
            <person name="Tallon L."/>
            <person name="Jackson J."/>
            <person name="Pai G."/>
            <person name="Aken S.V."/>
            <person name="Utterback T."/>
            <person name="Reidmuller S."/>
            <person name="Feldblyum T."/>
            <person name="Hsiao J."/>
            <person name="Zismann V."/>
            <person name="Iobst S."/>
            <person name="de Vazeille A.R."/>
            <person name="Buell C.R."/>
            <person name="Ying K."/>
            <person name="Li Y."/>
            <person name="Lu T."/>
            <person name="Huang Y."/>
            <person name="Zhao Q."/>
            <person name="Feng Q."/>
            <person name="Zhang L."/>
            <person name="Zhu J."/>
            <person name="Weng Q."/>
            <person name="Mu J."/>
            <person name="Lu Y."/>
            <person name="Fan D."/>
            <person name="Liu Y."/>
            <person name="Guan J."/>
            <person name="Zhang Y."/>
            <person name="Yu S."/>
            <person name="Liu X."/>
            <person name="Zhang Y."/>
            <person name="Hong G."/>
            <person name="Han B."/>
            <person name="Choisne N."/>
            <person name="Demange N."/>
            <person name="Orjeda G."/>
            <person name="Samain S."/>
            <person name="Cattolico L."/>
            <person name="Pelletier E."/>
            <person name="Couloux A."/>
            <person name="Segurens B."/>
            <person name="Wincker P."/>
            <person name="D'Hont A."/>
            <person name="Scarpelli C."/>
            <person name="Weissenbach J."/>
            <person name="Salanoubat M."/>
            <person name="Quetier F."/>
            <person name="Yu Y."/>
            <person name="Kim H.R."/>
            <person name="Rambo T."/>
            <person name="Currie J."/>
            <person name="Collura K."/>
            <person name="Luo M."/>
            <person name="Yang T."/>
            <person name="Ammiraju J.S.S."/>
            <person name="Engler F."/>
            <person name="Soderlund C."/>
            <person name="Wing R.A."/>
            <person name="Palmer L.E."/>
            <person name="de la Bastide M."/>
            <person name="Spiegel L."/>
            <person name="Nascimento L."/>
            <person name="Zutavern T."/>
            <person name="O'Shaughnessy A."/>
            <person name="Dike S."/>
            <person name="Dedhia N."/>
            <person name="Preston R."/>
            <person name="Balija V."/>
            <person name="McCombie W.R."/>
            <person name="Chow T."/>
            <person name="Chen H."/>
            <person name="Chung M."/>
            <person name="Chen C."/>
            <person name="Shaw J."/>
            <person name="Wu H."/>
            <person name="Hsiao K."/>
            <person name="Chao Y."/>
            <person name="Chu M."/>
            <person name="Cheng C."/>
            <person name="Hour A."/>
            <person name="Lee P."/>
            <person name="Lin S."/>
            <person name="Lin Y."/>
            <person name="Liou J."/>
            <person name="Liu S."/>
            <person name="Hsing Y."/>
            <person name="Raghuvanshi S."/>
            <person name="Mohanty A."/>
            <person name="Bharti A.K."/>
            <person name="Gaur A."/>
            <person name="Gupta V."/>
            <person name="Kumar D."/>
            <person name="Ravi V."/>
            <person name="Vij S."/>
            <person name="Kapur A."/>
            <person name="Khurana P."/>
            <person name="Khurana P."/>
            <person name="Khurana J.P."/>
            <person name="Tyagi A.K."/>
            <person name="Gaikwad K."/>
            <person name="Singh A."/>
            <person name="Dalal V."/>
            <person name="Srivastava S."/>
            <person name="Dixit A."/>
            <person name="Pal A.K."/>
            <person name="Ghazi I.A."/>
            <person name="Yadav M."/>
            <person name="Pandit A."/>
            <person name="Bhargava A."/>
            <person name="Sureshbabu K."/>
            <person name="Batra K."/>
            <person name="Sharma T.R."/>
            <person name="Mohapatra T."/>
            <person name="Singh N.K."/>
            <person name="Messing J."/>
            <person name="Nelson A.B."/>
            <person name="Fuks G."/>
            <person name="Kavchok S."/>
            <person name="Keizer G."/>
            <person name="Linton E."/>
            <person name="Llaca V."/>
            <person name="Song R."/>
            <person name="Tanyolac B."/>
            <person name="Young S."/>
            <person name="Ho-Il K."/>
            <person name="Hahn J.H."/>
            <person name="Sangsakoo G."/>
            <person name="Vanavichit A."/>
            <person name="de Mattos Luiz.A.T."/>
            <person name="Zimmer P.D."/>
            <person name="Malone G."/>
            <person name="Dellagostin O."/>
            <person name="de Oliveira A.C."/>
            <person name="Bevan M."/>
            <person name="Bancroft I."/>
            <person name="Minx P."/>
            <person name="Cordum H."/>
            <person name="Wilson R."/>
            <person name="Cheng Z."/>
            <person name="Jin W."/>
            <person name="Jiang J."/>
            <person name="Leong S.A."/>
            <person name="Iwama H."/>
            <person name="Gojobori T."/>
            <person name="Itoh T."/>
            <person name="Niimura Y."/>
            <person name="Fujii Y."/>
            <person name="Habara T."/>
            <person name="Sakai H."/>
            <person name="Sato Y."/>
            <person name="Wilson G."/>
            <person name="Kumar K."/>
            <person name="McCouch S."/>
            <person name="Juretic N."/>
            <person name="Hoen D."/>
            <person name="Wright S."/>
            <person name="Bruskiewich R."/>
            <person name="Bureau T."/>
            <person name="Miyao A."/>
            <person name="Hirochika H."/>
            <person name="Nishikawa T."/>
            <person name="Kadowaki K."/>
            <person name="Sugiura M."/>
            <person name="Burr B."/>
            <person name="Sasaki T."/>
        </authorList>
    </citation>
    <scope>NUCLEOTIDE SEQUENCE [LARGE SCALE GENOMIC DNA]</scope>
    <source>
        <strain evidence="3">cv. Nipponbare</strain>
    </source>
</reference>
<organism evidence="2 3">
    <name type="scientific">Oryza sativa subsp. japonica</name>
    <name type="common">Rice</name>
    <dbReference type="NCBI Taxonomy" id="39947"/>
    <lineage>
        <taxon>Eukaryota</taxon>
        <taxon>Viridiplantae</taxon>
        <taxon>Streptophyta</taxon>
        <taxon>Embryophyta</taxon>
        <taxon>Tracheophyta</taxon>
        <taxon>Spermatophyta</taxon>
        <taxon>Magnoliopsida</taxon>
        <taxon>Liliopsida</taxon>
        <taxon>Poales</taxon>
        <taxon>Poaceae</taxon>
        <taxon>BOP clade</taxon>
        <taxon>Oryzoideae</taxon>
        <taxon>Oryzeae</taxon>
        <taxon>Oryzinae</taxon>
        <taxon>Oryza</taxon>
        <taxon>Oryza sativa</taxon>
    </lineage>
</organism>
<sequence length="120" mass="13499">MDAVGVEREKAAHDRENWNCGRICKLESKVHRLQKELAELKGEAPPPAPKLHLTARKRTRPPPCLQLASKTCVVGDAVPDHAEPVIHVLSDEEEEEDPEEREPATPEEEDPSLRSDARRE</sequence>
<feature type="region of interest" description="Disordered" evidence="1">
    <location>
        <begin position="83"/>
        <end position="120"/>
    </location>
</feature>
<dbReference type="Proteomes" id="UP000000763">
    <property type="component" value="Chromosome 3"/>
</dbReference>
<accession>Q60DA6</accession>
<feature type="compositionally biased region" description="Basic and acidic residues" evidence="1">
    <location>
        <begin position="111"/>
        <end position="120"/>
    </location>
</feature>
<protein>
    <submittedName>
        <fullName evidence="2">Retrotransposon protein, putative, Ty3-gypsy sub-class</fullName>
    </submittedName>
</protein>
<reference evidence="3" key="2">
    <citation type="journal article" date="2008" name="Nucleic Acids Res.">
        <title>The rice annotation project database (RAP-DB): 2008 update.</title>
        <authorList>
            <consortium name="The rice annotation project (RAP)"/>
        </authorList>
    </citation>
    <scope>GENOME REANNOTATION</scope>
    <source>
        <strain evidence="3">cv. Nipponbare</strain>
    </source>
</reference>
<feature type="compositionally biased region" description="Acidic residues" evidence="1">
    <location>
        <begin position="91"/>
        <end position="110"/>
    </location>
</feature>
<gene>
    <name evidence="2" type="ordered locus">LOC_Os03g43160</name>
</gene>
<evidence type="ECO:0000256" key="1">
    <source>
        <dbReference type="SAM" id="MobiDB-lite"/>
    </source>
</evidence>
<name>Q60DA6_ORYSJ</name>
<evidence type="ECO:0000313" key="2">
    <source>
        <dbReference type="EMBL" id="AAU89176.1"/>
    </source>
</evidence>
<evidence type="ECO:0000313" key="3">
    <source>
        <dbReference type="Proteomes" id="UP000000763"/>
    </source>
</evidence>